<dbReference type="Gene3D" id="1.10.287.1490">
    <property type="match status" value="1"/>
</dbReference>
<dbReference type="EMBL" id="MDYQ01000269">
    <property type="protein sequence ID" value="PRP77319.1"/>
    <property type="molecule type" value="Genomic_DNA"/>
</dbReference>
<dbReference type="AlphaFoldDB" id="A0A2P6N033"/>
<keyword evidence="1 2" id="KW-0175">Coiled coil</keyword>
<evidence type="ECO:0000256" key="2">
    <source>
        <dbReference type="SAM" id="Coils"/>
    </source>
</evidence>
<sequence>MSSTSNTATDPSSTSTGRVPWWQKAEQRMKEESKEKPKTEELLNIGSVTELLVSRGDGVEISKLSRPVAQLGTSDIEKLLKECANGTELFTLLKKLKAENKMNLRLWALCVPLCPLDQLIEDQMHELQQLMGPLKQDEMIITAIVREHAKQSNSIQVEKIAMEYLLGNPGRLTEKFFLNTLWGFRDNDLSKVTMWMDIARTLGKLNPHIFRFGISILTSGREEGREQLKIWLRGAELHKLIELMDDELIVNIVRFLLLVDELPTIERWIDRMDPSSTLTPLLETMVADHVMGQDEEKYMYWMDRIRKRGKIVNPTARMMMKDNNMVISPKFCGASHKEVFECSQSSPSKACLLSGITRSWFPTLLRPPNNSTTLTPNPRTIYHDVFCEDLNTRQSARLSVRLDVDALYTRIASLEAYVAELEGLTNVRADLSSLFQENLNSLREQLEESQREKEESSTELVDLREKIAELRLQKDKSDKQRKELEEYIKEAEVLELHSTMNRLETELETANEENTELRQQVKELTEEKEKLRNNCDSVTERYIALQDQRSRDIDERRIAESNLADHVKWIKELEVQLQTVQVETEKGCIESTRSPGKSSPRFKQVKRRFINSVSPLIKRKGNK</sequence>
<evidence type="ECO:0000313" key="4">
    <source>
        <dbReference type="EMBL" id="PRP77319.1"/>
    </source>
</evidence>
<gene>
    <name evidence="4" type="ORF">PROFUN_05564</name>
</gene>
<comment type="caution">
    <text evidence="4">The sequence shown here is derived from an EMBL/GenBank/DDBJ whole genome shotgun (WGS) entry which is preliminary data.</text>
</comment>
<evidence type="ECO:0000313" key="5">
    <source>
        <dbReference type="Proteomes" id="UP000241769"/>
    </source>
</evidence>
<feature type="coiled-coil region" evidence="2">
    <location>
        <begin position="432"/>
        <end position="548"/>
    </location>
</feature>
<feature type="compositionally biased region" description="Polar residues" evidence="3">
    <location>
        <begin position="1"/>
        <end position="17"/>
    </location>
</feature>
<dbReference type="PANTHER" id="PTHR32083">
    <property type="entry name" value="CILIA AND FLAGELLA-ASSOCIATED PROTEIN 58-RELATED"/>
    <property type="match status" value="1"/>
</dbReference>
<reference evidence="4 5" key="1">
    <citation type="journal article" date="2018" name="Genome Biol. Evol.">
        <title>Multiple Roots of Fruiting Body Formation in Amoebozoa.</title>
        <authorList>
            <person name="Hillmann F."/>
            <person name="Forbes G."/>
            <person name="Novohradska S."/>
            <person name="Ferling I."/>
            <person name="Riege K."/>
            <person name="Groth M."/>
            <person name="Westermann M."/>
            <person name="Marz M."/>
            <person name="Spaller T."/>
            <person name="Winckler T."/>
            <person name="Schaap P."/>
            <person name="Glockner G."/>
        </authorList>
    </citation>
    <scope>NUCLEOTIDE SEQUENCE [LARGE SCALE GENOMIC DNA]</scope>
    <source>
        <strain evidence="4 5">Jena</strain>
    </source>
</reference>
<feature type="compositionally biased region" description="Basic and acidic residues" evidence="3">
    <location>
        <begin position="25"/>
        <end position="38"/>
    </location>
</feature>
<evidence type="ECO:0000256" key="1">
    <source>
        <dbReference type="ARBA" id="ARBA00023054"/>
    </source>
</evidence>
<proteinExistence type="predicted"/>
<name>A0A2P6N033_9EUKA</name>
<organism evidence="4 5">
    <name type="scientific">Planoprotostelium fungivorum</name>
    <dbReference type="NCBI Taxonomy" id="1890364"/>
    <lineage>
        <taxon>Eukaryota</taxon>
        <taxon>Amoebozoa</taxon>
        <taxon>Evosea</taxon>
        <taxon>Variosea</taxon>
        <taxon>Cavosteliida</taxon>
        <taxon>Cavosteliaceae</taxon>
        <taxon>Planoprotostelium</taxon>
    </lineage>
</organism>
<dbReference type="InParanoid" id="A0A2P6N033"/>
<evidence type="ECO:0000256" key="3">
    <source>
        <dbReference type="SAM" id="MobiDB-lite"/>
    </source>
</evidence>
<dbReference type="Proteomes" id="UP000241769">
    <property type="component" value="Unassembled WGS sequence"/>
</dbReference>
<keyword evidence="5" id="KW-1185">Reference proteome</keyword>
<accession>A0A2P6N033</accession>
<protein>
    <submittedName>
        <fullName evidence="4">Viral A-type inclusion protein repeat containing protein</fullName>
    </submittedName>
</protein>
<feature type="region of interest" description="Disordered" evidence="3">
    <location>
        <begin position="1"/>
        <end position="38"/>
    </location>
</feature>